<organism evidence="1 2">
    <name type="scientific">Coprinopsis cinerea (strain Okayama-7 / 130 / ATCC MYA-4618 / FGSC 9003)</name>
    <name type="common">Inky cap fungus</name>
    <name type="synonym">Hormographiella aspergillata</name>
    <dbReference type="NCBI Taxonomy" id="240176"/>
    <lineage>
        <taxon>Eukaryota</taxon>
        <taxon>Fungi</taxon>
        <taxon>Dikarya</taxon>
        <taxon>Basidiomycota</taxon>
        <taxon>Agaricomycotina</taxon>
        <taxon>Agaricomycetes</taxon>
        <taxon>Agaricomycetidae</taxon>
        <taxon>Agaricales</taxon>
        <taxon>Agaricineae</taxon>
        <taxon>Psathyrellaceae</taxon>
        <taxon>Coprinopsis</taxon>
    </lineage>
</organism>
<dbReference type="InParanoid" id="A8P2N7"/>
<accession>A8P2N7</accession>
<gene>
    <name evidence="1" type="ORF">CC1G_04815</name>
</gene>
<dbReference type="EMBL" id="AACS02000013">
    <property type="protein sequence ID" value="EAU83559.2"/>
    <property type="molecule type" value="Genomic_DNA"/>
</dbReference>
<dbReference type="AlphaFoldDB" id="A8P2N7"/>
<protein>
    <submittedName>
        <fullName evidence="1">Uncharacterized protein</fullName>
    </submittedName>
</protein>
<dbReference type="HOGENOM" id="CLU_1331891_0_0_1"/>
<dbReference type="KEGG" id="cci:CC1G_04815"/>
<dbReference type="GeneID" id="6014956"/>
<dbReference type="Proteomes" id="UP000001861">
    <property type="component" value="Unassembled WGS sequence"/>
</dbReference>
<comment type="caution">
    <text evidence="1">The sequence shown here is derived from an EMBL/GenBank/DDBJ whole genome shotgun (WGS) entry which is preliminary data.</text>
</comment>
<name>A8P2N7_COPC7</name>
<reference evidence="1 2" key="1">
    <citation type="journal article" date="2010" name="Proc. Natl. Acad. Sci. U.S.A.">
        <title>Insights into evolution of multicellular fungi from the assembled chromosomes of the mushroom Coprinopsis cinerea (Coprinus cinereus).</title>
        <authorList>
            <person name="Stajich J.E."/>
            <person name="Wilke S.K."/>
            <person name="Ahren D."/>
            <person name="Au C.H."/>
            <person name="Birren B.W."/>
            <person name="Borodovsky M."/>
            <person name="Burns C."/>
            <person name="Canback B."/>
            <person name="Casselton L.A."/>
            <person name="Cheng C.K."/>
            <person name="Deng J."/>
            <person name="Dietrich F.S."/>
            <person name="Fargo D.C."/>
            <person name="Farman M.L."/>
            <person name="Gathman A.C."/>
            <person name="Goldberg J."/>
            <person name="Guigo R."/>
            <person name="Hoegger P.J."/>
            <person name="Hooker J.B."/>
            <person name="Huggins A."/>
            <person name="James T.Y."/>
            <person name="Kamada T."/>
            <person name="Kilaru S."/>
            <person name="Kodira C."/>
            <person name="Kues U."/>
            <person name="Kupfer D."/>
            <person name="Kwan H.S."/>
            <person name="Lomsadze A."/>
            <person name="Li W."/>
            <person name="Lilly W.W."/>
            <person name="Ma L.J."/>
            <person name="Mackey A.J."/>
            <person name="Manning G."/>
            <person name="Martin F."/>
            <person name="Muraguchi H."/>
            <person name="Natvig D.O."/>
            <person name="Palmerini H."/>
            <person name="Ramesh M.A."/>
            <person name="Rehmeyer C.J."/>
            <person name="Roe B.A."/>
            <person name="Shenoy N."/>
            <person name="Stanke M."/>
            <person name="Ter-Hovhannisyan V."/>
            <person name="Tunlid A."/>
            <person name="Velagapudi R."/>
            <person name="Vision T.J."/>
            <person name="Zeng Q."/>
            <person name="Zolan M.E."/>
            <person name="Pukkila P.J."/>
        </authorList>
    </citation>
    <scope>NUCLEOTIDE SEQUENCE [LARGE SCALE GENOMIC DNA]</scope>
    <source>
        <strain evidence="2">Okayama-7 / 130 / ATCC MYA-4618 / FGSC 9003</strain>
    </source>
</reference>
<dbReference type="RefSeq" id="XP_001838371.2">
    <property type="nucleotide sequence ID" value="XM_001838319.2"/>
</dbReference>
<dbReference type="VEuPathDB" id="FungiDB:CC1G_04815"/>
<keyword evidence="2" id="KW-1185">Reference proteome</keyword>
<sequence>MASSLGLFADFAFVVADFTIHSCQAHLLPLPDNGFSFLVLELNSLLDSPKIVFALSSRVHVPRHPLMIKPNTVIASPLPGTPPVIFPKIVFALSSRVHVPRHQLMIKPNTVIASPLPANANSPVQTSRGVARDRKWLLALSLSTLIDVSTRTLSVLLRAKRPLHFLKRYNFAFVSSTTETRNDGINFAPVHDHPSVHEQLPGYVSR</sequence>
<proteinExistence type="predicted"/>
<evidence type="ECO:0000313" key="2">
    <source>
        <dbReference type="Proteomes" id="UP000001861"/>
    </source>
</evidence>
<evidence type="ECO:0000313" key="1">
    <source>
        <dbReference type="EMBL" id="EAU83559.2"/>
    </source>
</evidence>